<dbReference type="Pfam" id="PF02133">
    <property type="entry name" value="Transp_cyt_pur"/>
    <property type="match status" value="1"/>
</dbReference>
<evidence type="ECO:0000256" key="7">
    <source>
        <dbReference type="SAM" id="Phobius"/>
    </source>
</evidence>
<feature type="transmembrane region" description="Helical" evidence="7">
    <location>
        <begin position="175"/>
        <end position="195"/>
    </location>
</feature>
<feature type="transmembrane region" description="Helical" evidence="7">
    <location>
        <begin position="337"/>
        <end position="356"/>
    </location>
</feature>
<evidence type="ECO:0000256" key="5">
    <source>
        <dbReference type="ARBA" id="ARBA00023136"/>
    </source>
</evidence>
<keyword evidence="5 7" id="KW-0472">Membrane</keyword>
<evidence type="ECO:0000256" key="4">
    <source>
        <dbReference type="ARBA" id="ARBA00022989"/>
    </source>
</evidence>
<evidence type="ECO:0000313" key="9">
    <source>
        <dbReference type="Proteomes" id="UP000242682"/>
    </source>
</evidence>
<proteinExistence type="inferred from homology"/>
<comment type="subcellular location">
    <subcellularLocation>
        <location evidence="1">Membrane</location>
        <topology evidence="1">Multi-pass membrane protein</topology>
    </subcellularLocation>
</comment>
<feature type="transmembrane region" description="Helical" evidence="7">
    <location>
        <begin position="362"/>
        <end position="387"/>
    </location>
</feature>
<feature type="transmembrane region" description="Helical" evidence="7">
    <location>
        <begin position="298"/>
        <end position="316"/>
    </location>
</feature>
<dbReference type="OrthoDB" id="9780088at2"/>
<gene>
    <name evidence="8" type="ORF">B0H99_104181</name>
</gene>
<keyword evidence="4 7" id="KW-1133">Transmembrane helix</keyword>
<feature type="transmembrane region" description="Helical" evidence="7">
    <location>
        <begin position="38"/>
        <end position="61"/>
    </location>
</feature>
<accession>A0A2P8H3C4</accession>
<evidence type="ECO:0000313" key="8">
    <source>
        <dbReference type="EMBL" id="PSL40719.1"/>
    </source>
</evidence>
<feature type="region of interest" description="Disordered" evidence="6">
    <location>
        <begin position="1"/>
        <end position="31"/>
    </location>
</feature>
<dbReference type="Gene3D" id="1.10.4160.10">
    <property type="entry name" value="Hydantoin permease"/>
    <property type="match status" value="1"/>
</dbReference>
<sequence length="463" mass="51159">MTSATKERPDQPGKSNKLNLSGKDIMPTNDSERSVSSLGFFMISVGMYVQLVSFIAGAQLYPGLSPIAIILSAVLGNLIVWVLLVLTGDIGLKHGIPYAVYARAPFGYLGAHIPALIRALPAIFWFGFQTWLGSLAINEIMIALTGYSNLTLIIIIFGAFQIYNTASGINAIEKFDWVATPVLFITGLYILYFMITQYNITLADFMTPGEGGTSFVTAMAIMAGAQITMAVSIADMTRFMERGRDESFFKLNKGSMHSQFWGLIIPMALFVAIGMVSGIATGEWNPITVMTDIFSDNIFLLVFVLAAFVIFAQVASNTGQNLMPPGYVFVNLFPHKLKFSTAVIIAGIIGLLVQPWQFAEYVSTILLIISLLLGPILGIMVSDYYFVRKRKLSIDDLYNEHGQYRYMSNFNPAAFIVFVPGILSGLFFPDYAFFISMGVGAVVYYFLMTKWIIKKYPQKEVAK</sequence>
<feature type="transmembrane region" description="Helical" evidence="7">
    <location>
        <begin position="433"/>
        <end position="453"/>
    </location>
</feature>
<evidence type="ECO:0000256" key="6">
    <source>
        <dbReference type="SAM" id="MobiDB-lite"/>
    </source>
</evidence>
<feature type="transmembrane region" description="Helical" evidence="7">
    <location>
        <begin position="408"/>
        <end position="427"/>
    </location>
</feature>
<dbReference type="InterPro" id="IPR001248">
    <property type="entry name" value="Pur-cyt_permease"/>
</dbReference>
<dbReference type="PANTHER" id="PTHR30618:SF0">
    <property type="entry name" value="PURINE-URACIL PERMEASE NCS1"/>
    <property type="match status" value="1"/>
</dbReference>
<dbReference type="RefSeq" id="WP_106532936.1">
    <property type="nucleotide sequence ID" value="NZ_PYAT01000004.1"/>
</dbReference>
<protein>
    <submittedName>
        <fullName evidence="8">NCS1 family nucleobase:cation symporter-1</fullName>
    </submittedName>
</protein>
<feature type="transmembrane region" description="Helical" evidence="7">
    <location>
        <begin position="215"/>
        <end position="234"/>
    </location>
</feature>
<organism evidence="8 9">
    <name type="scientific">Planomicrobium soli</name>
    <dbReference type="NCBI Taxonomy" id="1176648"/>
    <lineage>
        <taxon>Bacteria</taxon>
        <taxon>Bacillati</taxon>
        <taxon>Bacillota</taxon>
        <taxon>Bacilli</taxon>
        <taxon>Bacillales</taxon>
        <taxon>Caryophanaceae</taxon>
        <taxon>Planomicrobium</taxon>
    </lineage>
</organism>
<keyword evidence="9" id="KW-1185">Reference proteome</keyword>
<dbReference type="Proteomes" id="UP000242682">
    <property type="component" value="Unassembled WGS sequence"/>
</dbReference>
<dbReference type="InterPro" id="IPR045225">
    <property type="entry name" value="Uracil/uridine/allantoin_perm"/>
</dbReference>
<evidence type="ECO:0000256" key="3">
    <source>
        <dbReference type="ARBA" id="ARBA00022692"/>
    </source>
</evidence>
<feature type="compositionally biased region" description="Basic and acidic residues" evidence="6">
    <location>
        <begin position="1"/>
        <end position="11"/>
    </location>
</feature>
<feature type="transmembrane region" description="Helical" evidence="7">
    <location>
        <begin position="67"/>
        <end position="86"/>
    </location>
</feature>
<reference evidence="8 9" key="1">
    <citation type="submission" date="2018-03" db="EMBL/GenBank/DDBJ databases">
        <title>Genomic Encyclopedia of Type Strains, Phase III (KMG-III): the genomes of soil and plant-associated and newly described type strains.</title>
        <authorList>
            <person name="Whitman W."/>
        </authorList>
    </citation>
    <scope>NUCLEOTIDE SEQUENCE [LARGE SCALE GENOMIC DNA]</scope>
    <source>
        <strain evidence="8 9">CGMCC 1.12259</strain>
    </source>
</reference>
<comment type="caution">
    <text evidence="8">The sequence shown here is derived from an EMBL/GenBank/DDBJ whole genome shotgun (WGS) entry which is preliminary data.</text>
</comment>
<dbReference type="GO" id="GO:0015205">
    <property type="term" value="F:nucleobase transmembrane transporter activity"/>
    <property type="evidence" value="ECO:0007669"/>
    <property type="project" value="TreeGrafter"/>
</dbReference>
<dbReference type="EMBL" id="PYAT01000004">
    <property type="protein sequence ID" value="PSL40719.1"/>
    <property type="molecule type" value="Genomic_DNA"/>
</dbReference>
<name>A0A2P8H3C4_9BACL</name>
<keyword evidence="3 7" id="KW-0812">Transmembrane</keyword>
<feature type="transmembrane region" description="Helical" evidence="7">
    <location>
        <begin position="260"/>
        <end position="278"/>
    </location>
</feature>
<evidence type="ECO:0000256" key="2">
    <source>
        <dbReference type="ARBA" id="ARBA00008974"/>
    </source>
</evidence>
<feature type="transmembrane region" description="Helical" evidence="7">
    <location>
        <begin position="106"/>
        <end position="128"/>
    </location>
</feature>
<comment type="similarity">
    <text evidence="2">Belongs to the purine-cytosine permease (2.A.39) family.</text>
</comment>
<dbReference type="AlphaFoldDB" id="A0A2P8H3C4"/>
<evidence type="ECO:0000256" key="1">
    <source>
        <dbReference type="ARBA" id="ARBA00004141"/>
    </source>
</evidence>
<dbReference type="PANTHER" id="PTHR30618">
    <property type="entry name" value="NCS1 FAMILY PURINE/PYRIMIDINE TRANSPORTER"/>
    <property type="match status" value="1"/>
</dbReference>
<dbReference type="GO" id="GO:0005886">
    <property type="term" value="C:plasma membrane"/>
    <property type="evidence" value="ECO:0007669"/>
    <property type="project" value="TreeGrafter"/>
</dbReference>
<feature type="transmembrane region" description="Helical" evidence="7">
    <location>
        <begin position="140"/>
        <end position="163"/>
    </location>
</feature>